<evidence type="ECO:0000256" key="5">
    <source>
        <dbReference type="ARBA" id="ARBA00022679"/>
    </source>
</evidence>
<dbReference type="Pfam" id="PF01035">
    <property type="entry name" value="DNA_binding_1"/>
    <property type="match status" value="1"/>
</dbReference>
<evidence type="ECO:0000256" key="4">
    <source>
        <dbReference type="ARBA" id="ARBA00022603"/>
    </source>
</evidence>
<evidence type="ECO:0000259" key="9">
    <source>
        <dbReference type="Pfam" id="PF01035"/>
    </source>
</evidence>
<keyword evidence="4 10" id="KW-0489">Methyltransferase</keyword>
<keyword evidence="5 10" id="KW-0808">Transferase</keyword>
<dbReference type="EC" id="2.1.1.63" evidence="3"/>
<keyword evidence="6" id="KW-0227">DNA damage</keyword>
<dbReference type="InterPro" id="IPR036388">
    <property type="entry name" value="WH-like_DNA-bd_sf"/>
</dbReference>
<dbReference type="InterPro" id="IPR036217">
    <property type="entry name" value="MethylDNA_cys_MeTrfase_DNAb"/>
</dbReference>
<evidence type="ECO:0000256" key="3">
    <source>
        <dbReference type="ARBA" id="ARBA00011918"/>
    </source>
</evidence>
<dbReference type="PATRIC" id="fig|482957.22.peg.1847"/>
<name>Q39GA1_BURL3</name>
<organism evidence="10 11">
    <name type="scientific">Burkholderia lata (strain ATCC 17760 / DSM 23089 / LMG 22485 / NCIMB 9086 / R18194 / 383)</name>
    <dbReference type="NCBI Taxonomy" id="482957"/>
    <lineage>
        <taxon>Bacteria</taxon>
        <taxon>Pseudomonadati</taxon>
        <taxon>Pseudomonadota</taxon>
        <taxon>Betaproteobacteria</taxon>
        <taxon>Burkholderiales</taxon>
        <taxon>Burkholderiaceae</taxon>
        <taxon>Burkholderia</taxon>
        <taxon>Burkholderia cepacia complex</taxon>
    </lineage>
</organism>
<evidence type="ECO:0000256" key="1">
    <source>
        <dbReference type="ARBA" id="ARBA00001286"/>
    </source>
</evidence>
<dbReference type="GO" id="GO:0032259">
    <property type="term" value="P:methylation"/>
    <property type="evidence" value="ECO:0007669"/>
    <property type="project" value="UniProtKB-KW"/>
</dbReference>
<dbReference type="FunFam" id="1.10.10.10:FF:000214">
    <property type="entry name" value="Methylated-DNA--protein-cysteine methyltransferase"/>
    <property type="match status" value="1"/>
</dbReference>
<dbReference type="CDD" id="cd06445">
    <property type="entry name" value="ATase"/>
    <property type="match status" value="1"/>
</dbReference>
<evidence type="ECO:0000313" key="10">
    <source>
        <dbReference type="EMBL" id="ABB08515.1"/>
    </source>
</evidence>
<dbReference type="SUPFAM" id="SSF53155">
    <property type="entry name" value="Methylated DNA-protein cysteine methyltransferase domain"/>
    <property type="match status" value="1"/>
</dbReference>
<protein>
    <recommendedName>
        <fullName evidence="3">methylated-DNA--[protein]-cysteine S-methyltransferase</fullName>
        <ecNumber evidence="3">2.1.1.63</ecNumber>
    </recommendedName>
</protein>
<dbReference type="Gene3D" id="1.10.10.10">
    <property type="entry name" value="Winged helix-like DNA-binding domain superfamily/Winged helix DNA-binding domain"/>
    <property type="match status" value="1"/>
</dbReference>
<accession>Q39GA1</accession>
<dbReference type="InterPro" id="IPR014048">
    <property type="entry name" value="MethylDNA_cys_MeTrfase_DNA-bd"/>
</dbReference>
<evidence type="ECO:0000256" key="6">
    <source>
        <dbReference type="ARBA" id="ARBA00022763"/>
    </source>
</evidence>
<dbReference type="AlphaFoldDB" id="Q39GA1"/>
<dbReference type="GO" id="GO:0006281">
    <property type="term" value="P:DNA repair"/>
    <property type="evidence" value="ECO:0007669"/>
    <property type="project" value="UniProtKB-KW"/>
</dbReference>
<gene>
    <name evidence="10" type="ordered locus">Bcep18194_A4920</name>
</gene>
<dbReference type="InterPro" id="IPR036631">
    <property type="entry name" value="MGMT_N_sf"/>
</dbReference>
<dbReference type="PROSITE" id="PS00374">
    <property type="entry name" value="MGMT"/>
    <property type="match status" value="1"/>
</dbReference>
<evidence type="ECO:0000256" key="7">
    <source>
        <dbReference type="ARBA" id="ARBA00023204"/>
    </source>
</evidence>
<keyword evidence="11" id="KW-1185">Reference proteome</keyword>
<dbReference type="Proteomes" id="UP000002705">
    <property type="component" value="Chromosome 1"/>
</dbReference>
<dbReference type="KEGG" id="bur:Bcep18194_A4920"/>
<evidence type="ECO:0000256" key="8">
    <source>
        <dbReference type="ARBA" id="ARBA00049348"/>
    </source>
</evidence>
<comment type="catalytic activity">
    <reaction evidence="8">
        <text>a 6-O-methyl-2'-deoxyguanosine in DNA + L-cysteinyl-[protein] = S-methyl-L-cysteinyl-[protein] + a 2'-deoxyguanosine in DNA</text>
        <dbReference type="Rhea" id="RHEA:24000"/>
        <dbReference type="Rhea" id="RHEA-COMP:10131"/>
        <dbReference type="Rhea" id="RHEA-COMP:10132"/>
        <dbReference type="Rhea" id="RHEA-COMP:11367"/>
        <dbReference type="Rhea" id="RHEA-COMP:11368"/>
        <dbReference type="ChEBI" id="CHEBI:29950"/>
        <dbReference type="ChEBI" id="CHEBI:82612"/>
        <dbReference type="ChEBI" id="CHEBI:85445"/>
        <dbReference type="ChEBI" id="CHEBI:85448"/>
        <dbReference type="EC" id="2.1.1.63"/>
    </reaction>
</comment>
<dbReference type="SUPFAM" id="SSF46767">
    <property type="entry name" value="Methylated DNA-protein cysteine methyltransferase, C-terminal domain"/>
    <property type="match status" value="1"/>
</dbReference>
<keyword evidence="7" id="KW-0234">DNA repair</keyword>
<comment type="catalytic activity">
    <reaction evidence="1">
        <text>a 4-O-methyl-thymidine in DNA + L-cysteinyl-[protein] = a thymidine in DNA + S-methyl-L-cysteinyl-[protein]</text>
        <dbReference type="Rhea" id="RHEA:53428"/>
        <dbReference type="Rhea" id="RHEA-COMP:10131"/>
        <dbReference type="Rhea" id="RHEA-COMP:10132"/>
        <dbReference type="Rhea" id="RHEA-COMP:13555"/>
        <dbReference type="Rhea" id="RHEA-COMP:13556"/>
        <dbReference type="ChEBI" id="CHEBI:29950"/>
        <dbReference type="ChEBI" id="CHEBI:82612"/>
        <dbReference type="ChEBI" id="CHEBI:137386"/>
        <dbReference type="ChEBI" id="CHEBI:137387"/>
        <dbReference type="EC" id="2.1.1.63"/>
    </reaction>
</comment>
<dbReference type="EMBL" id="CP000151">
    <property type="protein sequence ID" value="ABB08515.1"/>
    <property type="molecule type" value="Genomic_DNA"/>
</dbReference>
<dbReference type="NCBIfam" id="TIGR00589">
    <property type="entry name" value="ogt"/>
    <property type="match status" value="1"/>
</dbReference>
<dbReference type="HOGENOM" id="CLU_000445_52_2_4"/>
<proteinExistence type="inferred from homology"/>
<evidence type="ECO:0000256" key="2">
    <source>
        <dbReference type="ARBA" id="ARBA00008711"/>
    </source>
</evidence>
<reference evidence="10" key="1">
    <citation type="submission" date="2009-01" db="EMBL/GenBank/DDBJ databases">
        <title>Complete sequence of chromosome 1 of Burkholderia sp. 383.</title>
        <authorList>
            <consortium name="US DOE Joint Genome Institute"/>
            <person name="Copeland A."/>
            <person name="Lucas S."/>
            <person name="Lapidus A."/>
            <person name="Barry K."/>
            <person name="Detter J.C."/>
            <person name="Glavina T."/>
            <person name="Hammon N."/>
            <person name="Israni S."/>
            <person name="Pitluck S."/>
            <person name="Chain P."/>
            <person name="Malfatti S."/>
            <person name="Shin M."/>
            <person name="Vergez L."/>
            <person name="Schmutz J."/>
            <person name="Larimer F."/>
            <person name="Land M."/>
            <person name="Kyrpides N."/>
            <person name="Lykidis A."/>
            <person name="Richardson P."/>
        </authorList>
    </citation>
    <scope>NUCLEOTIDE SEQUENCE</scope>
    <source>
        <strain evidence="10">383</strain>
    </source>
</reference>
<dbReference type="Gene3D" id="3.30.160.70">
    <property type="entry name" value="Methylated DNA-protein cysteine methyltransferase domain"/>
    <property type="match status" value="1"/>
</dbReference>
<sequence length="197" mass="21595">MSHTLSKRRSAMKNRPSTAFKYNFRAPGSDVEGPIRYAIGKTVREMILVGKSRRGICAIFLGDSHQALVDELEAEFPHNPLETDQLGLHRELVQVIAFIDKDIAEGVIDLDIGGTPFQQQVWQALCGIPAGQTRSYGEVARDLGVPEAVRAVASACAANVLAVAIPCHRVVRRDGSVSGYRWGVDRKRALLSKESEQ</sequence>
<dbReference type="InterPro" id="IPR001497">
    <property type="entry name" value="MethylDNA_cys_MeTrfase_AS"/>
</dbReference>
<dbReference type="GO" id="GO:0003908">
    <property type="term" value="F:methylated-DNA-[protein]-cysteine S-methyltransferase activity"/>
    <property type="evidence" value="ECO:0007669"/>
    <property type="project" value="UniProtKB-EC"/>
</dbReference>
<dbReference type="PANTHER" id="PTHR10815:SF14">
    <property type="entry name" value="BIFUNCTIONAL TRANSCRIPTIONAL ACTIVATOR_DNA REPAIR ENZYME ADA"/>
    <property type="match status" value="1"/>
</dbReference>
<evidence type="ECO:0000313" key="11">
    <source>
        <dbReference type="Proteomes" id="UP000002705"/>
    </source>
</evidence>
<comment type="similarity">
    <text evidence="2">Belongs to the MGMT family.</text>
</comment>
<dbReference type="PANTHER" id="PTHR10815">
    <property type="entry name" value="METHYLATED-DNA--PROTEIN-CYSTEINE METHYLTRANSFERASE"/>
    <property type="match status" value="1"/>
</dbReference>
<feature type="domain" description="Methylated-DNA-[protein]-cysteine S-methyltransferase DNA binding" evidence="9">
    <location>
        <begin position="116"/>
        <end position="195"/>
    </location>
</feature>